<dbReference type="SUPFAM" id="SSF50978">
    <property type="entry name" value="WD40 repeat-like"/>
    <property type="match status" value="1"/>
</dbReference>
<proteinExistence type="predicted"/>
<accession>A0A162QIE9</accession>
<dbReference type="InterPro" id="IPR036322">
    <property type="entry name" value="WD40_repeat_dom_sf"/>
</dbReference>
<dbReference type="Proteomes" id="UP000077051">
    <property type="component" value="Unassembled WGS sequence"/>
</dbReference>
<evidence type="ECO:0000313" key="5">
    <source>
        <dbReference type="EMBL" id="OAD02300.1"/>
    </source>
</evidence>
<sequence>MLLRSGFEYIFSASSSSSSSTTSTRSSRKRKSGEDALDERPLKRQYATLNLLGDLSDASPLSPPVAPPSPSSNPLPSLPSSPETPFVREDSCASDATVPDDDASSEGTVALEDEPAGNERGPRRVHFGSNVIEYLFEADDEPRRVVELRHFARLCDEHIGTACFIDSRIYLATNDTDNLVFIWQVKNEKKTANFSLLECLKTHSSVVITTAASRTYNILVTVSENKTAIIWDLNRKLYVKTLGGHKNGVKIIKINNINPYHLCMNRQWPPIPHQASLS</sequence>
<feature type="compositionally biased region" description="Low complexity" evidence="4">
    <location>
        <begin position="51"/>
        <end position="60"/>
    </location>
</feature>
<dbReference type="PROSITE" id="PS00678">
    <property type="entry name" value="WD_REPEATS_1"/>
    <property type="match status" value="1"/>
</dbReference>
<dbReference type="InterPro" id="IPR051944">
    <property type="entry name" value="BEACH_domain_protein"/>
</dbReference>
<reference evidence="5 6" key="1">
    <citation type="submission" date="2015-06" db="EMBL/GenBank/DDBJ databases">
        <title>Expansion of signal transduction pathways in fungi by whole-genome duplication.</title>
        <authorList>
            <consortium name="DOE Joint Genome Institute"/>
            <person name="Corrochano L.M."/>
            <person name="Kuo A."/>
            <person name="Marcet-Houben M."/>
            <person name="Polaino S."/>
            <person name="Salamov A."/>
            <person name="Villalobos J.M."/>
            <person name="Alvarez M.I."/>
            <person name="Avalos J."/>
            <person name="Benito E.P."/>
            <person name="Benoit I."/>
            <person name="Burger G."/>
            <person name="Camino L.P."/>
            <person name="Canovas D."/>
            <person name="Cerda-Olmedo E."/>
            <person name="Cheng J.-F."/>
            <person name="Dominguez A."/>
            <person name="Elias M."/>
            <person name="Eslava A.P."/>
            <person name="Glaser F."/>
            <person name="Grimwood J."/>
            <person name="Gutierrez G."/>
            <person name="Heitman J."/>
            <person name="Henrissat B."/>
            <person name="Iturriaga E.A."/>
            <person name="Lang B.F."/>
            <person name="Lavin J.L."/>
            <person name="Lee S."/>
            <person name="Li W."/>
            <person name="Lindquist E."/>
            <person name="Lopez-Garcia S."/>
            <person name="Luque E.M."/>
            <person name="Marcos A.T."/>
            <person name="Martin J."/>
            <person name="Mccluskey K."/>
            <person name="Medina H.R."/>
            <person name="Miralles-Duran A."/>
            <person name="Miyazaki A."/>
            <person name="Munoz-Torres E."/>
            <person name="Oguiza J.A."/>
            <person name="Ohm R."/>
            <person name="Olmedo M."/>
            <person name="Orejas M."/>
            <person name="Ortiz-Castellanos L."/>
            <person name="Pisabarro A.G."/>
            <person name="Rodriguez-Romero J."/>
            <person name="Ruiz-Herrera J."/>
            <person name="Ruiz-Vazquez R."/>
            <person name="Sanz C."/>
            <person name="Schackwitz W."/>
            <person name="Schmutz J."/>
            <person name="Shahriari M."/>
            <person name="Shelest E."/>
            <person name="Silva-Franco F."/>
            <person name="Soanes D."/>
            <person name="Syed K."/>
            <person name="Tagua V.G."/>
            <person name="Talbot N.J."/>
            <person name="Thon M."/>
            <person name="De Vries R.P."/>
            <person name="Wiebenga A."/>
            <person name="Yadav J.S."/>
            <person name="Braun E.L."/>
            <person name="Baker S."/>
            <person name="Garre V."/>
            <person name="Horwitz B."/>
            <person name="Torres-Martinez S."/>
            <person name="Idnurm A."/>
            <person name="Herrera-Estrella A."/>
            <person name="Gabaldon T."/>
            <person name="Grigoriev I.V."/>
        </authorList>
    </citation>
    <scope>NUCLEOTIDE SEQUENCE [LARGE SCALE GENOMIC DNA]</scope>
    <source>
        <strain evidence="5 6">CBS 277.49</strain>
    </source>
</reference>
<dbReference type="InterPro" id="IPR001680">
    <property type="entry name" value="WD40_rpt"/>
</dbReference>
<dbReference type="PROSITE" id="PS50082">
    <property type="entry name" value="WD_REPEATS_2"/>
    <property type="match status" value="1"/>
</dbReference>
<dbReference type="OrthoDB" id="2270702at2759"/>
<feature type="repeat" description="WD" evidence="3">
    <location>
        <begin position="200"/>
        <end position="241"/>
    </location>
</feature>
<gene>
    <name evidence="5" type="ORF">MUCCIDRAFT_111670</name>
</gene>
<dbReference type="PANTHER" id="PTHR46108:SF4">
    <property type="entry name" value="BLUE CHEESE"/>
    <property type="match status" value="1"/>
</dbReference>
<feature type="compositionally biased region" description="Basic and acidic residues" evidence="4">
    <location>
        <begin position="32"/>
        <end position="42"/>
    </location>
</feature>
<keyword evidence="6" id="KW-1185">Reference proteome</keyword>
<feature type="compositionally biased region" description="Low complexity" evidence="4">
    <location>
        <begin position="14"/>
        <end position="25"/>
    </location>
</feature>
<feature type="compositionally biased region" description="Pro residues" evidence="4">
    <location>
        <begin position="61"/>
        <end position="79"/>
    </location>
</feature>
<keyword evidence="2" id="KW-0677">Repeat</keyword>
<organism evidence="5 6">
    <name type="scientific">Mucor lusitanicus CBS 277.49</name>
    <dbReference type="NCBI Taxonomy" id="747725"/>
    <lineage>
        <taxon>Eukaryota</taxon>
        <taxon>Fungi</taxon>
        <taxon>Fungi incertae sedis</taxon>
        <taxon>Mucoromycota</taxon>
        <taxon>Mucoromycotina</taxon>
        <taxon>Mucoromycetes</taxon>
        <taxon>Mucorales</taxon>
        <taxon>Mucorineae</taxon>
        <taxon>Mucoraceae</taxon>
        <taxon>Mucor</taxon>
    </lineage>
</organism>
<evidence type="ECO:0000313" key="6">
    <source>
        <dbReference type="Proteomes" id="UP000077051"/>
    </source>
</evidence>
<evidence type="ECO:0000256" key="4">
    <source>
        <dbReference type="SAM" id="MobiDB-lite"/>
    </source>
</evidence>
<evidence type="ECO:0000256" key="3">
    <source>
        <dbReference type="PROSITE-ProRule" id="PRU00221"/>
    </source>
</evidence>
<feature type="region of interest" description="Disordered" evidence="4">
    <location>
        <begin position="12"/>
        <end position="124"/>
    </location>
</feature>
<protein>
    <submittedName>
        <fullName evidence="5">Uncharacterized protein</fullName>
    </submittedName>
</protein>
<dbReference type="PANTHER" id="PTHR46108">
    <property type="entry name" value="BLUE CHEESE"/>
    <property type="match status" value="1"/>
</dbReference>
<dbReference type="EMBL" id="AMYB01000005">
    <property type="protein sequence ID" value="OAD02300.1"/>
    <property type="molecule type" value="Genomic_DNA"/>
</dbReference>
<dbReference type="AlphaFoldDB" id="A0A162QIE9"/>
<comment type="caution">
    <text evidence="5">The sequence shown here is derived from an EMBL/GenBank/DDBJ whole genome shotgun (WGS) entry which is preliminary data.</text>
</comment>
<name>A0A162QIE9_MUCCL</name>
<dbReference type="InterPro" id="IPR015943">
    <property type="entry name" value="WD40/YVTN_repeat-like_dom_sf"/>
</dbReference>
<dbReference type="InterPro" id="IPR019775">
    <property type="entry name" value="WD40_repeat_CS"/>
</dbReference>
<evidence type="ECO:0000256" key="1">
    <source>
        <dbReference type="ARBA" id="ARBA00022574"/>
    </source>
</evidence>
<keyword evidence="1 3" id="KW-0853">WD repeat</keyword>
<dbReference type="VEuPathDB" id="FungiDB:MUCCIDRAFT_111670"/>
<evidence type="ECO:0000256" key="2">
    <source>
        <dbReference type="ARBA" id="ARBA00022737"/>
    </source>
</evidence>
<dbReference type="Gene3D" id="2.130.10.10">
    <property type="entry name" value="YVTN repeat-like/Quinoprotein amine dehydrogenase"/>
    <property type="match status" value="1"/>
</dbReference>
<dbReference type="SMART" id="SM00320">
    <property type="entry name" value="WD40"/>
    <property type="match status" value="2"/>
</dbReference>